<feature type="transmembrane region" description="Helical" evidence="5">
    <location>
        <begin position="112"/>
        <end position="135"/>
    </location>
</feature>
<feature type="transmembrane region" description="Helical" evidence="5">
    <location>
        <begin position="86"/>
        <end position="106"/>
    </location>
</feature>
<feature type="transmembrane region" description="Helical" evidence="5">
    <location>
        <begin position="23"/>
        <end position="49"/>
    </location>
</feature>
<evidence type="ECO:0000256" key="5">
    <source>
        <dbReference type="SAM" id="Phobius"/>
    </source>
</evidence>
<feature type="transmembrane region" description="Helical" evidence="5">
    <location>
        <begin position="303"/>
        <end position="324"/>
    </location>
</feature>
<dbReference type="InterPro" id="IPR011701">
    <property type="entry name" value="MFS"/>
</dbReference>
<feature type="transmembrane region" description="Helical" evidence="5">
    <location>
        <begin position="55"/>
        <end position="74"/>
    </location>
</feature>
<dbReference type="PANTHER" id="PTHR23526">
    <property type="entry name" value="INTEGRAL MEMBRANE TRANSPORT PROTEIN-RELATED"/>
    <property type="match status" value="1"/>
</dbReference>
<dbReference type="InterPro" id="IPR052528">
    <property type="entry name" value="Sugar_transport-like"/>
</dbReference>
<reference evidence="7" key="1">
    <citation type="submission" date="2018-05" db="EMBL/GenBank/DDBJ databases">
        <authorList>
            <person name="Li X."/>
        </authorList>
    </citation>
    <scope>NUCLEOTIDE SEQUENCE [LARGE SCALE GENOMIC DNA]</scope>
    <source>
        <strain evidence="7">YIM 73061</strain>
    </source>
</reference>
<dbReference type="Proteomes" id="UP000249725">
    <property type="component" value="Unassembled WGS sequence"/>
</dbReference>
<feature type="transmembrane region" description="Helical" evidence="5">
    <location>
        <begin position="415"/>
        <end position="437"/>
    </location>
</feature>
<dbReference type="RefSeq" id="WP_111513033.1">
    <property type="nucleotide sequence ID" value="NZ_QFYR01000001.1"/>
</dbReference>
<keyword evidence="2 5" id="KW-1133">Transmembrane helix</keyword>
<proteinExistence type="predicted"/>
<evidence type="ECO:0000256" key="4">
    <source>
        <dbReference type="SAM" id="MobiDB-lite"/>
    </source>
</evidence>
<organism evidence="6 7">
    <name type="scientific">Phenylobacterium deserti</name>
    <dbReference type="NCBI Taxonomy" id="1914756"/>
    <lineage>
        <taxon>Bacteria</taxon>
        <taxon>Pseudomonadati</taxon>
        <taxon>Pseudomonadota</taxon>
        <taxon>Alphaproteobacteria</taxon>
        <taxon>Caulobacterales</taxon>
        <taxon>Caulobacteraceae</taxon>
        <taxon>Phenylobacterium</taxon>
    </lineage>
</organism>
<comment type="caution">
    <text evidence="6">The sequence shown here is derived from an EMBL/GenBank/DDBJ whole genome shotgun (WGS) entry which is preliminary data.</text>
</comment>
<feature type="region of interest" description="Disordered" evidence="4">
    <location>
        <begin position="493"/>
        <end position="518"/>
    </location>
</feature>
<keyword evidence="3 5" id="KW-0472">Membrane</keyword>
<sequence>MAGFLAPQAQIGGRELDRGVRNLMLDAIFATAVGALNSGVVIVAFALWLGAPNTVIGLLAAIPLWTQILQAPAVSLVERLRARRRISVAALLTARLALPCMAMLPFVPDKRLALALLLLLEVIHTGANAICACSWNSWIRDLVPEERLGRFFARRTIWATAVGMICTLTAGFALQSQHAARGGGSGMVFTVLYMSGFAAAMISTWRLALVPEPIMPKAQPKQSLFRLLKAPLKDKNFRNIIRFLASWQFAVNAATPFFTVYFVQQLGLGMGYVTAFTVVSQLANLLVLREWGRLTDRFSNKAVLNAAAPVFLLCIAGMTVASQIDQHLLLVAYLALLHVVMGMAAAGVGLATGNVVLKCAPRSTATAYIAANSLIASAAAGLAPILAGASADFYAARELTIQILWRDPGGVREFFGFQITQWGFFFLIAAGMGLYALHRLTFITEEGTIRGRAVVQEIIGDTRRGVRNLSPVRGLRPAFPAGSLLELHGRYREQKRADRARASRAARQAKADEPPADP</sequence>
<dbReference type="AlphaFoldDB" id="A0A328ANT7"/>
<feature type="transmembrane region" description="Helical" evidence="5">
    <location>
        <begin position="330"/>
        <end position="357"/>
    </location>
</feature>
<dbReference type="InterPro" id="IPR036259">
    <property type="entry name" value="MFS_trans_sf"/>
</dbReference>
<keyword evidence="7" id="KW-1185">Reference proteome</keyword>
<feature type="transmembrane region" description="Helical" evidence="5">
    <location>
        <begin position="369"/>
        <end position="395"/>
    </location>
</feature>
<evidence type="ECO:0000313" key="7">
    <source>
        <dbReference type="Proteomes" id="UP000249725"/>
    </source>
</evidence>
<feature type="transmembrane region" description="Helical" evidence="5">
    <location>
        <begin position="269"/>
        <end position="291"/>
    </location>
</feature>
<name>A0A328ANT7_9CAUL</name>
<dbReference type="Pfam" id="PF07690">
    <property type="entry name" value="MFS_1"/>
    <property type="match status" value="1"/>
</dbReference>
<evidence type="ECO:0000256" key="1">
    <source>
        <dbReference type="ARBA" id="ARBA00022692"/>
    </source>
</evidence>
<evidence type="ECO:0000256" key="3">
    <source>
        <dbReference type="ARBA" id="ARBA00023136"/>
    </source>
</evidence>
<dbReference type="EMBL" id="QFYR01000001">
    <property type="protein sequence ID" value="RAK56682.1"/>
    <property type="molecule type" value="Genomic_DNA"/>
</dbReference>
<gene>
    <name evidence="6" type="ORF">DJ018_01505</name>
</gene>
<accession>A0A328ANT7</accession>
<dbReference type="CDD" id="cd06174">
    <property type="entry name" value="MFS"/>
    <property type="match status" value="1"/>
</dbReference>
<dbReference type="PANTHER" id="PTHR23526:SF2">
    <property type="entry name" value="MAJOR FACILITATOR SUPERFAMILY (MFS) PROFILE DOMAIN-CONTAINING PROTEIN"/>
    <property type="match status" value="1"/>
</dbReference>
<feature type="transmembrane region" description="Helical" evidence="5">
    <location>
        <begin position="243"/>
        <end position="263"/>
    </location>
</feature>
<dbReference type="Gene3D" id="1.20.1250.20">
    <property type="entry name" value="MFS general substrate transporter like domains"/>
    <property type="match status" value="2"/>
</dbReference>
<protein>
    <submittedName>
        <fullName evidence="6">MFS transporter</fullName>
    </submittedName>
</protein>
<keyword evidence="1 5" id="KW-0812">Transmembrane</keyword>
<feature type="transmembrane region" description="Helical" evidence="5">
    <location>
        <begin position="186"/>
        <end position="209"/>
    </location>
</feature>
<evidence type="ECO:0000313" key="6">
    <source>
        <dbReference type="EMBL" id="RAK56682.1"/>
    </source>
</evidence>
<dbReference type="SUPFAM" id="SSF103473">
    <property type="entry name" value="MFS general substrate transporter"/>
    <property type="match status" value="1"/>
</dbReference>
<evidence type="ECO:0000256" key="2">
    <source>
        <dbReference type="ARBA" id="ARBA00022989"/>
    </source>
</evidence>
<dbReference type="GO" id="GO:0022857">
    <property type="term" value="F:transmembrane transporter activity"/>
    <property type="evidence" value="ECO:0007669"/>
    <property type="project" value="InterPro"/>
</dbReference>
<feature type="compositionally biased region" description="Basic and acidic residues" evidence="4">
    <location>
        <begin position="509"/>
        <end position="518"/>
    </location>
</feature>
<dbReference type="OrthoDB" id="9772882at2"/>
<feature type="transmembrane region" description="Helical" evidence="5">
    <location>
        <begin position="156"/>
        <end position="174"/>
    </location>
</feature>